<keyword evidence="4 9" id="KW-0812">Transmembrane</keyword>
<dbReference type="OMA" id="INKWDGT"/>
<dbReference type="GO" id="GO:0045047">
    <property type="term" value="P:protein targeting to ER"/>
    <property type="evidence" value="ECO:0007669"/>
    <property type="project" value="TreeGrafter"/>
</dbReference>
<dbReference type="PANTHER" id="PTHR13085">
    <property type="entry name" value="MICROSOMAL SIGNAL PEPTIDASE 25 KDA SUBUNIT"/>
    <property type="match status" value="1"/>
</dbReference>
<evidence type="ECO:0000256" key="10">
    <source>
        <dbReference type="SAM" id="MobiDB-lite"/>
    </source>
</evidence>
<dbReference type="STRING" id="554065.E1Z9H9"/>
<dbReference type="InParanoid" id="E1Z9H9"/>
<keyword evidence="7 9" id="KW-0472">Membrane</keyword>
<dbReference type="InterPro" id="IPR009582">
    <property type="entry name" value="Spc2/SPCS2"/>
</dbReference>
<name>E1Z9H9_CHLVA</name>
<keyword evidence="5 9" id="KW-0256">Endoplasmic reticulum</keyword>
<organism evidence="12">
    <name type="scientific">Chlorella variabilis</name>
    <name type="common">Green alga</name>
    <dbReference type="NCBI Taxonomy" id="554065"/>
    <lineage>
        <taxon>Eukaryota</taxon>
        <taxon>Viridiplantae</taxon>
        <taxon>Chlorophyta</taxon>
        <taxon>core chlorophytes</taxon>
        <taxon>Trebouxiophyceae</taxon>
        <taxon>Chlorellales</taxon>
        <taxon>Chlorellaceae</taxon>
        <taxon>Chlorella clade</taxon>
        <taxon>Chlorella</taxon>
    </lineage>
</organism>
<keyword evidence="6 9" id="KW-1133">Transmembrane helix</keyword>
<feature type="transmembrane region" description="Helical" evidence="9">
    <location>
        <begin position="87"/>
        <end position="111"/>
    </location>
</feature>
<feature type="transmembrane region" description="Helical" evidence="9">
    <location>
        <begin position="64"/>
        <end position="81"/>
    </location>
</feature>
<evidence type="ECO:0000313" key="12">
    <source>
        <dbReference type="Proteomes" id="UP000008141"/>
    </source>
</evidence>
<evidence type="ECO:0000256" key="4">
    <source>
        <dbReference type="ARBA" id="ARBA00022692"/>
    </source>
</evidence>
<dbReference type="GO" id="GO:0006465">
    <property type="term" value="P:signal peptide processing"/>
    <property type="evidence" value="ECO:0007669"/>
    <property type="project" value="UniProtKB-UniRule"/>
</dbReference>
<dbReference type="AlphaFoldDB" id="E1Z9H9"/>
<comment type="similarity">
    <text evidence="2 9">Belongs to the SPCS2 family.</text>
</comment>
<sequence>MPKQKQKKEEKDVFKLEEEHHEKKPEKIDLGDTTSLKRALDEAVIEAAGEEGHRIDNIYTDTKIVLGLLACGVACLAQFYPKKYPDNTLLLAGCVVAYVVLSSLMTVVAMVCEKDVIAFTRAAPGGPPALAIASRLPRFQQFYTLCVTPRGARAASRGGGAQSLSRSVGEYFHEDGQLAAGVIKKDAVELLRKATEGKTK</sequence>
<evidence type="ECO:0000256" key="2">
    <source>
        <dbReference type="ARBA" id="ARBA00007324"/>
    </source>
</evidence>
<dbReference type="FunCoup" id="E1Z9H9">
    <property type="interactions" value="1846"/>
</dbReference>
<dbReference type="PANTHER" id="PTHR13085:SF0">
    <property type="entry name" value="SIGNAL PEPTIDASE COMPLEX SUBUNIT 2"/>
    <property type="match status" value="1"/>
</dbReference>
<evidence type="ECO:0000256" key="6">
    <source>
        <dbReference type="ARBA" id="ARBA00022989"/>
    </source>
</evidence>
<accession>E1Z9H9</accession>
<evidence type="ECO:0000313" key="11">
    <source>
        <dbReference type="EMBL" id="EFN57522.1"/>
    </source>
</evidence>
<feature type="region of interest" description="Disordered" evidence="10">
    <location>
        <begin position="1"/>
        <end position="27"/>
    </location>
</feature>
<comment type="subcellular location">
    <subcellularLocation>
        <location evidence="1 9">Endoplasmic reticulum membrane</location>
        <topology evidence="1 9">Multi-pass membrane protein</topology>
    </subcellularLocation>
</comment>
<evidence type="ECO:0000256" key="8">
    <source>
        <dbReference type="ARBA" id="ARBA00045608"/>
    </source>
</evidence>
<dbReference type="RefSeq" id="XP_005849624.1">
    <property type="nucleotide sequence ID" value="XM_005849562.1"/>
</dbReference>
<dbReference type="OrthoDB" id="508015at2759"/>
<comment type="function">
    <text evidence="8 9">Component of the signal peptidase complex (SPC) which catalyzes the cleavage of N-terminal signal sequences from nascent proteins as they are translocated into the lumen of the endoplasmic reticulum. Enhances the enzymatic activity of SPC and facilitates the interactions between different components of the translocation site.</text>
</comment>
<dbReference type="Proteomes" id="UP000008141">
    <property type="component" value="Unassembled WGS sequence"/>
</dbReference>
<evidence type="ECO:0000256" key="5">
    <source>
        <dbReference type="ARBA" id="ARBA00022824"/>
    </source>
</evidence>
<reference evidence="11 12" key="1">
    <citation type="journal article" date="2010" name="Plant Cell">
        <title>The Chlorella variabilis NC64A genome reveals adaptation to photosymbiosis, coevolution with viruses, and cryptic sex.</title>
        <authorList>
            <person name="Blanc G."/>
            <person name="Duncan G."/>
            <person name="Agarkova I."/>
            <person name="Borodovsky M."/>
            <person name="Gurnon J."/>
            <person name="Kuo A."/>
            <person name="Lindquist E."/>
            <person name="Lucas S."/>
            <person name="Pangilinan J."/>
            <person name="Polle J."/>
            <person name="Salamov A."/>
            <person name="Terry A."/>
            <person name="Yamada T."/>
            <person name="Dunigan D.D."/>
            <person name="Grigoriev I.V."/>
            <person name="Claverie J.M."/>
            <person name="Van Etten J.L."/>
        </authorList>
    </citation>
    <scope>NUCLEOTIDE SEQUENCE [LARGE SCALE GENOMIC DNA]</scope>
    <source>
        <strain evidence="11 12">NC64A</strain>
    </source>
</reference>
<dbReference type="KEGG" id="cvr:CHLNCDRAFT_143120"/>
<dbReference type="GO" id="GO:0008233">
    <property type="term" value="F:peptidase activity"/>
    <property type="evidence" value="ECO:0007669"/>
    <property type="project" value="UniProtKB-UniRule"/>
</dbReference>
<keyword evidence="12" id="KW-1185">Reference proteome</keyword>
<protein>
    <recommendedName>
        <fullName evidence="3 9">Signal peptidase complex subunit 2</fullName>
    </recommendedName>
</protein>
<evidence type="ECO:0000256" key="1">
    <source>
        <dbReference type="ARBA" id="ARBA00004477"/>
    </source>
</evidence>
<dbReference type="EMBL" id="GL433839">
    <property type="protein sequence ID" value="EFN57522.1"/>
    <property type="molecule type" value="Genomic_DNA"/>
</dbReference>
<dbReference type="GO" id="GO:0005787">
    <property type="term" value="C:signal peptidase complex"/>
    <property type="evidence" value="ECO:0007669"/>
    <property type="project" value="UniProtKB-UniRule"/>
</dbReference>
<dbReference type="Pfam" id="PF06703">
    <property type="entry name" value="SPC25"/>
    <property type="match status" value="1"/>
</dbReference>
<dbReference type="eggNOG" id="ENOG502R36F">
    <property type="taxonomic scope" value="Eukaryota"/>
</dbReference>
<dbReference type="GeneID" id="17356944"/>
<evidence type="ECO:0000256" key="3">
    <source>
        <dbReference type="ARBA" id="ARBA00017057"/>
    </source>
</evidence>
<gene>
    <name evidence="11" type="ORF">CHLNCDRAFT_143120</name>
</gene>
<evidence type="ECO:0000256" key="7">
    <source>
        <dbReference type="ARBA" id="ARBA00023136"/>
    </source>
</evidence>
<feature type="compositionally biased region" description="Basic and acidic residues" evidence="10">
    <location>
        <begin position="7"/>
        <end position="27"/>
    </location>
</feature>
<proteinExistence type="inferred from homology"/>
<evidence type="ECO:0000256" key="9">
    <source>
        <dbReference type="RuleBase" id="RU368033"/>
    </source>
</evidence>